<evidence type="ECO:0000256" key="7">
    <source>
        <dbReference type="SAM" id="Phobius"/>
    </source>
</evidence>
<keyword evidence="9" id="KW-1185">Reference proteome</keyword>
<comment type="subcellular location">
    <subcellularLocation>
        <location evidence="2">Endoplasmic reticulum</location>
    </subcellularLocation>
    <subcellularLocation>
        <location evidence="3">Membrane</location>
    </subcellularLocation>
    <subcellularLocation>
        <location evidence="1">Mitochondrion</location>
    </subcellularLocation>
</comment>
<accession>A0A8K0TAB6</accession>
<dbReference type="AlphaFoldDB" id="A0A8K0TAB6"/>
<comment type="caution">
    <text evidence="8">The sequence shown here is derived from an EMBL/GenBank/DDBJ whole genome shotgun (WGS) entry which is preliminary data.</text>
</comment>
<evidence type="ECO:0008006" key="10">
    <source>
        <dbReference type="Google" id="ProtNLM"/>
    </source>
</evidence>
<feature type="transmembrane region" description="Helical" evidence="7">
    <location>
        <begin position="55"/>
        <end position="75"/>
    </location>
</feature>
<keyword evidence="7" id="KW-1133">Transmembrane helix</keyword>
<protein>
    <recommendedName>
        <fullName evidence="10">DUF676 domain-containing protein</fullName>
    </recommendedName>
</protein>
<dbReference type="Gene3D" id="3.40.50.1820">
    <property type="entry name" value="alpha/beta hydrolase"/>
    <property type="match status" value="1"/>
</dbReference>
<evidence type="ECO:0000256" key="1">
    <source>
        <dbReference type="ARBA" id="ARBA00004173"/>
    </source>
</evidence>
<dbReference type="GO" id="GO:0016020">
    <property type="term" value="C:membrane"/>
    <property type="evidence" value="ECO:0007669"/>
    <property type="project" value="UniProtKB-SubCell"/>
</dbReference>
<proteinExistence type="predicted"/>
<keyword evidence="5" id="KW-0496">Mitochondrion</keyword>
<gene>
    <name evidence="8" type="ORF">B0T11DRAFT_98141</name>
</gene>
<evidence type="ECO:0000256" key="6">
    <source>
        <dbReference type="ARBA" id="ARBA00023136"/>
    </source>
</evidence>
<dbReference type="GO" id="GO:0005783">
    <property type="term" value="C:endoplasmic reticulum"/>
    <property type="evidence" value="ECO:0007669"/>
    <property type="project" value="UniProtKB-SubCell"/>
</dbReference>
<dbReference type="PANTHER" id="PTHR48182:SF2">
    <property type="entry name" value="PROTEIN SERAC1"/>
    <property type="match status" value="1"/>
</dbReference>
<evidence type="ECO:0000313" key="9">
    <source>
        <dbReference type="Proteomes" id="UP000813385"/>
    </source>
</evidence>
<keyword evidence="4" id="KW-0256">Endoplasmic reticulum</keyword>
<dbReference type="InterPro" id="IPR029058">
    <property type="entry name" value="AB_hydrolase_fold"/>
</dbReference>
<evidence type="ECO:0000256" key="2">
    <source>
        <dbReference type="ARBA" id="ARBA00004240"/>
    </source>
</evidence>
<dbReference type="SUPFAM" id="SSF53474">
    <property type="entry name" value="alpha/beta-Hydrolases"/>
    <property type="match status" value="1"/>
</dbReference>
<dbReference type="InterPro" id="IPR052374">
    <property type="entry name" value="SERAC1"/>
</dbReference>
<dbReference type="GO" id="GO:0005739">
    <property type="term" value="C:mitochondrion"/>
    <property type="evidence" value="ECO:0007669"/>
    <property type="project" value="UniProtKB-SubCell"/>
</dbReference>
<organism evidence="8 9">
    <name type="scientific">Plectosphaerella cucumerina</name>
    <dbReference type="NCBI Taxonomy" id="40658"/>
    <lineage>
        <taxon>Eukaryota</taxon>
        <taxon>Fungi</taxon>
        <taxon>Dikarya</taxon>
        <taxon>Ascomycota</taxon>
        <taxon>Pezizomycotina</taxon>
        <taxon>Sordariomycetes</taxon>
        <taxon>Hypocreomycetidae</taxon>
        <taxon>Glomerellales</taxon>
        <taxon>Plectosphaerellaceae</taxon>
        <taxon>Plectosphaerella</taxon>
    </lineage>
</organism>
<dbReference type="OrthoDB" id="7464126at2759"/>
<dbReference type="PANTHER" id="PTHR48182">
    <property type="entry name" value="PROTEIN SERAC1"/>
    <property type="match status" value="1"/>
</dbReference>
<keyword evidence="6 7" id="KW-0472">Membrane</keyword>
<evidence type="ECO:0000256" key="5">
    <source>
        <dbReference type="ARBA" id="ARBA00023128"/>
    </source>
</evidence>
<evidence type="ECO:0000256" key="4">
    <source>
        <dbReference type="ARBA" id="ARBA00022824"/>
    </source>
</evidence>
<evidence type="ECO:0000313" key="8">
    <source>
        <dbReference type="EMBL" id="KAH7357942.1"/>
    </source>
</evidence>
<evidence type="ECO:0000256" key="3">
    <source>
        <dbReference type="ARBA" id="ARBA00004370"/>
    </source>
</evidence>
<dbReference type="Proteomes" id="UP000813385">
    <property type="component" value="Unassembled WGS sequence"/>
</dbReference>
<reference evidence="8" key="1">
    <citation type="journal article" date="2021" name="Nat. Commun.">
        <title>Genetic determinants of endophytism in the Arabidopsis root mycobiome.</title>
        <authorList>
            <person name="Mesny F."/>
            <person name="Miyauchi S."/>
            <person name="Thiergart T."/>
            <person name="Pickel B."/>
            <person name="Atanasova L."/>
            <person name="Karlsson M."/>
            <person name="Huettel B."/>
            <person name="Barry K.W."/>
            <person name="Haridas S."/>
            <person name="Chen C."/>
            <person name="Bauer D."/>
            <person name="Andreopoulos W."/>
            <person name="Pangilinan J."/>
            <person name="LaButti K."/>
            <person name="Riley R."/>
            <person name="Lipzen A."/>
            <person name="Clum A."/>
            <person name="Drula E."/>
            <person name="Henrissat B."/>
            <person name="Kohler A."/>
            <person name="Grigoriev I.V."/>
            <person name="Martin F.M."/>
            <person name="Hacquard S."/>
        </authorList>
    </citation>
    <scope>NUCLEOTIDE SEQUENCE</scope>
    <source>
        <strain evidence="8">MPI-CAGE-AT-0016</strain>
    </source>
</reference>
<keyword evidence="7" id="KW-0812">Transmembrane</keyword>
<sequence>MAAPVKATGFSLLQDPESPELDIVFVHGLDGHPRNSWTYFAGKNQPSTNYTREKAATYLVLFLNLLLLCVGWLFMRWPLLIVSWLSMNWLAFIMGILPAKTPPEQEPGDAVTNRSPPEVFWPKDLLPNLEQCKHARILTYGYDSSYFDLTEKVNFSDITSQGESLLNGLARVRADCDHRPLMFIAHSLGGLVVKAVLNDSFMKSAVPNAKDLHAVVDSTFAAIFFGTPHRGTDMADFGLRIARVASAVTLRPYNPNIIRTLSKNNEVLRGLRKGFDATLEHMISRNQFESSTFQEDKGFSKVAGFTGKVCFES</sequence>
<name>A0A8K0TAB6_9PEZI</name>
<dbReference type="EMBL" id="JAGPXD010000004">
    <property type="protein sequence ID" value="KAH7357942.1"/>
    <property type="molecule type" value="Genomic_DNA"/>
</dbReference>